<accession>A0A6P1BD61</accession>
<dbReference type="SUPFAM" id="SSF47203">
    <property type="entry name" value="Acyl-CoA dehydrogenase C-terminal domain-like"/>
    <property type="match status" value="1"/>
</dbReference>
<dbReference type="InterPro" id="IPR009075">
    <property type="entry name" value="AcylCo_DH/oxidase_C"/>
</dbReference>
<gene>
    <name evidence="10" type="ORF">FNJ47_06240</name>
</gene>
<dbReference type="InterPro" id="IPR036250">
    <property type="entry name" value="AcylCo_DH-like_C"/>
</dbReference>
<dbReference type="InterPro" id="IPR006091">
    <property type="entry name" value="Acyl-CoA_Oxase/DH_mid-dom"/>
</dbReference>
<keyword evidence="5" id="KW-0560">Oxidoreductase</keyword>
<dbReference type="SUPFAM" id="SSF56645">
    <property type="entry name" value="Acyl-CoA dehydrogenase NM domain-like"/>
    <property type="match status" value="1"/>
</dbReference>
<dbReference type="InterPro" id="IPR046373">
    <property type="entry name" value="Acyl-CoA_Oxase/DH_mid-dom_sf"/>
</dbReference>
<keyword evidence="4 5" id="KW-0274">FAD</keyword>
<dbReference type="PANTHER" id="PTHR43884:SF12">
    <property type="entry name" value="ISOVALERYL-COA DEHYDROGENASE, MITOCHONDRIAL-RELATED"/>
    <property type="match status" value="1"/>
</dbReference>
<evidence type="ECO:0000256" key="6">
    <source>
        <dbReference type="SAM" id="Phobius"/>
    </source>
</evidence>
<comment type="caution">
    <text evidence="10">The sequence shown here is derived from an EMBL/GenBank/DDBJ whole genome shotgun (WGS) entry which is preliminary data.</text>
</comment>
<dbReference type="Pfam" id="PF02771">
    <property type="entry name" value="Acyl-CoA_dh_N"/>
    <property type="match status" value="1"/>
</dbReference>
<dbReference type="GO" id="GO:0033539">
    <property type="term" value="P:fatty acid beta-oxidation using acyl-CoA dehydrogenase"/>
    <property type="evidence" value="ECO:0007669"/>
    <property type="project" value="TreeGrafter"/>
</dbReference>
<evidence type="ECO:0000256" key="3">
    <source>
        <dbReference type="ARBA" id="ARBA00022630"/>
    </source>
</evidence>
<evidence type="ECO:0000313" key="11">
    <source>
        <dbReference type="Proteomes" id="UP000468531"/>
    </source>
</evidence>
<dbReference type="Gene3D" id="2.40.110.10">
    <property type="entry name" value="Butyryl-CoA Dehydrogenase, subunit A, domain 2"/>
    <property type="match status" value="1"/>
</dbReference>
<comment type="similarity">
    <text evidence="2 5">Belongs to the acyl-CoA dehydrogenase family.</text>
</comment>
<keyword evidence="3 5" id="KW-0285">Flavoprotein</keyword>
<keyword evidence="11" id="KW-1185">Reference proteome</keyword>
<organism evidence="10 11">
    <name type="scientific">Bradyrhizobium uaiense</name>
    <dbReference type="NCBI Taxonomy" id="2594946"/>
    <lineage>
        <taxon>Bacteria</taxon>
        <taxon>Pseudomonadati</taxon>
        <taxon>Pseudomonadota</taxon>
        <taxon>Alphaproteobacteria</taxon>
        <taxon>Hyphomicrobiales</taxon>
        <taxon>Nitrobacteraceae</taxon>
        <taxon>Bradyrhizobium</taxon>
    </lineage>
</organism>
<evidence type="ECO:0000259" key="8">
    <source>
        <dbReference type="Pfam" id="PF02770"/>
    </source>
</evidence>
<dbReference type="GO" id="GO:0050660">
    <property type="term" value="F:flavin adenine dinucleotide binding"/>
    <property type="evidence" value="ECO:0007669"/>
    <property type="project" value="InterPro"/>
</dbReference>
<dbReference type="InterPro" id="IPR009100">
    <property type="entry name" value="AcylCoA_DH/oxidase_NM_dom_sf"/>
</dbReference>
<evidence type="ECO:0000256" key="1">
    <source>
        <dbReference type="ARBA" id="ARBA00001974"/>
    </source>
</evidence>
<feature type="domain" description="Acyl-CoA oxidase/dehydrogenase middle" evidence="8">
    <location>
        <begin position="130"/>
        <end position="235"/>
    </location>
</feature>
<dbReference type="Gene3D" id="1.10.540.10">
    <property type="entry name" value="Acyl-CoA dehydrogenase/oxidase, N-terminal domain"/>
    <property type="match status" value="1"/>
</dbReference>
<name>A0A6P1BD61_9BRAD</name>
<dbReference type="InterPro" id="IPR013786">
    <property type="entry name" value="AcylCoA_DH/ox_N"/>
</dbReference>
<reference evidence="10 11" key="1">
    <citation type="journal article" date="2020" name="Arch. Microbiol.">
        <title>Bradyrhizobium uaiense sp. nov., a new highly efficient cowpea symbiont.</title>
        <authorList>
            <person name="Cabral Michel D."/>
            <person name="Azarias Guimaraes A."/>
            <person name="Martins da Costa E."/>
            <person name="Soares de Carvalho T."/>
            <person name="Balsanelli E."/>
            <person name="Willems A."/>
            <person name="Maltempi de Souza E."/>
            <person name="de Souza Moreira F.M."/>
        </authorList>
    </citation>
    <scope>NUCLEOTIDE SEQUENCE [LARGE SCALE GENOMIC DNA]</scope>
    <source>
        <strain evidence="10 11">UFLA 03-164</strain>
    </source>
</reference>
<dbReference type="Proteomes" id="UP000468531">
    <property type="component" value="Unassembled WGS sequence"/>
</dbReference>
<dbReference type="InterPro" id="IPR037069">
    <property type="entry name" value="AcylCoA_DH/ox_N_sf"/>
</dbReference>
<comment type="cofactor">
    <cofactor evidence="1 5">
        <name>FAD</name>
        <dbReference type="ChEBI" id="CHEBI:57692"/>
    </cofactor>
</comment>
<dbReference type="GO" id="GO:0046359">
    <property type="term" value="P:butyrate catabolic process"/>
    <property type="evidence" value="ECO:0007669"/>
    <property type="project" value="TreeGrafter"/>
</dbReference>
<proteinExistence type="inferred from homology"/>
<feature type="transmembrane region" description="Helical" evidence="6">
    <location>
        <begin position="250"/>
        <end position="274"/>
    </location>
</feature>
<dbReference type="EMBL" id="VKHP01000014">
    <property type="protein sequence ID" value="NEU95442.1"/>
    <property type="molecule type" value="Genomic_DNA"/>
</dbReference>
<keyword evidence="6" id="KW-1133">Transmembrane helix</keyword>
<evidence type="ECO:0000256" key="4">
    <source>
        <dbReference type="ARBA" id="ARBA00022827"/>
    </source>
</evidence>
<dbReference type="CDD" id="cd00567">
    <property type="entry name" value="ACAD"/>
    <property type="match status" value="1"/>
</dbReference>
<keyword evidence="6" id="KW-0812">Transmembrane</keyword>
<evidence type="ECO:0000256" key="2">
    <source>
        <dbReference type="ARBA" id="ARBA00009347"/>
    </source>
</evidence>
<dbReference type="Pfam" id="PF00441">
    <property type="entry name" value="Acyl-CoA_dh_1"/>
    <property type="match status" value="1"/>
</dbReference>
<evidence type="ECO:0000256" key="5">
    <source>
        <dbReference type="RuleBase" id="RU362125"/>
    </source>
</evidence>
<dbReference type="Gene3D" id="1.20.140.10">
    <property type="entry name" value="Butyryl-CoA Dehydrogenase, subunit A, domain 3"/>
    <property type="match status" value="1"/>
</dbReference>
<dbReference type="Pfam" id="PF02770">
    <property type="entry name" value="Acyl-CoA_dh_M"/>
    <property type="match status" value="1"/>
</dbReference>
<evidence type="ECO:0000313" key="10">
    <source>
        <dbReference type="EMBL" id="NEU95442.1"/>
    </source>
</evidence>
<protein>
    <submittedName>
        <fullName evidence="10">Acyl-CoA dehydrogenase</fullName>
    </submittedName>
</protein>
<feature type="domain" description="Acyl-CoA dehydrogenase/oxidase N-terminal" evidence="9">
    <location>
        <begin position="8"/>
        <end position="122"/>
    </location>
</feature>
<sequence length="414" mass="43813">MAIDFTLTTQQRELQLTSRKFAREVLAEARTAELLATPEQRFLATKPTYEAMVAAGYLRKCIPAPAGGDNAGMIDRAILAEEFYGVNPSVTLTMLGSVLGLLPLLLGGTPEQCRRLLAPFLKTSGAPLAAFCSSEPGGSANAASPPPGEGVRTTARREGDNWVINGRKKWVSSATGWNREGADLLTVVCRTDAAAAADSAISIIAVEGPVTGLVFERAIDSLGHRAHLVPQFGLKNVAAPHHNLLGQQGAGLALTAAAFTGTAALVGIFGVALMRAAFSFALDFARSEKRGGVHPIIEHQAVGYALADAKTTIEAARYLSWRACHALDTQSPAAEELSVQAKIFGSEAAVRVITDLMRVVGIDSYDHEAPFSRLLQDALALPIFDGGNLGIRRRQLHTMLKSSDYDPLMASGAA</sequence>
<feature type="domain" description="Acyl-CoA dehydrogenase/oxidase C-terminal" evidence="7">
    <location>
        <begin position="249"/>
        <end position="394"/>
    </location>
</feature>
<dbReference type="PANTHER" id="PTHR43884">
    <property type="entry name" value="ACYL-COA DEHYDROGENASE"/>
    <property type="match status" value="1"/>
</dbReference>
<dbReference type="RefSeq" id="WP_163151667.1">
    <property type="nucleotide sequence ID" value="NZ_VKHP01000014.1"/>
</dbReference>
<dbReference type="AlphaFoldDB" id="A0A6P1BD61"/>
<dbReference type="GO" id="GO:0003995">
    <property type="term" value="F:acyl-CoA dehydrogenase activity"/>
    <property type="evidence" value="ECO:0007669"/>
    <property type="project" value="TreeGrafter"/>
</dbReference>
<keyword evidence="6" id="KW-0472">Membrane</keyword>
<evidence type="ECO:0000259" key="9">
    <source>
        <dbReference type="Pfam" id="PF02771"/>
    </source>
</evidence>
<evidence type="ECO:0000259" key="7">
    <source>
        <dbReference type="Pfam" id="PF00441"/>
    </source>
</evidence>